<dbReference type="Gene3D" id="2.60.120.200">
    <property type="match status" value="1"/>
</dbReference>
<evidence type="ECO:0008006" key="5">
    <source>
        <dbReference type="Google" id="ProtNLM"/>
    </source>
</evidence>
<keyword evidence="2" id="KW-0732">Signal</keyword>
<comment type="caution">
    <text evidence="3">The sequence shown here is derived from an EMBL/GenBank/DDBJ whole genome shotgun (WGS) entry which is preliminary data.</text>
</comment>
<dbReference type="AlphaFoldDB" id="A0A848DPS9"/>
<feature type="compositionally biased region" description="Low complexity" evidence="1">
    <location>
        <begin position="335"/>
        <end position="359"/>
    </location>
</feature>
<name>A0A848DPS9_9PSEU</name>
<dbReference type="RefSeq" id="WP_169415133.1">
    <property type="nucleotide sequence ID" value="NZ_JAAXKZ010000111.1"/>
</dbReference>
<organism evidence="3 4">
    <name type="scientific">Pseudonocardia bannensis</name>
    <dbReference type="NCBI Taxonomy" id="630973"/>
    <lineage>
        <taxon>Bacteria</taxon>
        <taxon>Bacillati</taxon>
        <taxon>Actinomycetota</taxon>
        <taxon>Actinomycetes</taxon>
        <taxon>Pseudonocardiales</taxon>
        <taxon>Pseudonocardiaceae</taxon>
        <taxon>Pseudonocardia</taxon>
    </lineage>
</organism>
<gene>
    <name evidence="3" type="ORF">HF519_23280</name>
</gene>
<feature type="region of interest" description="Disordered" evidence="1">
    <location>
        <begin position="66"/>
        <end position="102"/>
    </location>
</feature>
<keyword evidence="4" id="KW-1185">Reference proteome</keyword>
<feature type="signal peptide" evidence="2">
    <location>
        <begin position="1"/>
        <end position="23"/>
    </location>
</feature>
<evidence type="ECO:0000313" key="3">
    <source>
        <dbReference type="EMBL" id="NMH94446.1"/>
    </source>
</evidence>
<feature type="chain" id="PRO_5032553077" description="Polysaccharide lyase-like protein" evidence="2">
    <location>
        <begin position="24"/>
        <end position="390"/>
    </location>
</feature>
<dbReference type="Proteomes" id="UP000586918">
    <property type="component" value="Unassembled WGS sequence"/>
</dbReference>
<dbReference type="EMBL" id="JAAXKZ010000111">
    <property type="protein sequence ID" value="NMH94446.1"/>
    <property type="molecule type" value="Genomic_DNA"/>
</dbReference>
<accession>A0A848DPS9</accession>
<proteinExistence type="predicted"/>
<evidence type="ECO:0000256" key="1">
    <source>
        <dbReference type="SAM" id="MobiDB-lite"/>
    </source>
</evidence>
<sequence length="390" mass="40458">MRVGLLTATAAAALSVTAGLTHAAHPGPDPTASCSWRGSAQRLVDSLTGVTDARAESLLSALTQLGIRPGDPSPDGCQSTGSTGNGGGGRSPEPGPSVVPPDTTVVFEADYETGDLSEWDTCQNREVNDSCSSYRGGDSASVVSGDVVGRLGQQIGRAGEQVGRVARFVVGPGDVPDFGGGERSEVAAHSEAALTREGDERWYEFSLRFGEDFPNPVEGDWFIVMQWHSGSGSPPLAIEISPEGTVDIAGDGVDHERKTIGPVRPGEWVDYTLHAGFSQDPAQGFVEAWENGVQTVERYARATMSSDENYLKMGIYRGNADSSTAEVWIDGPRVSAPSAGSSSGGSASSEATSDSSGSDDSSRDDSSRSSSTATSGAAGSGTEIDRTQER</sequence>
<protein>
    <recommendedName>
        <fullName evidence="5">Polysaccharide lyase-like protein</fullName>
    </recommendedName>
</protein>
<evidence type="ECO:0000313" key="4">
    <source>
        <dbReference type="Proteomes" id="UP000586918"/>
    </source>
</evidence>
<dbReference type="InterPro" id="IPR025975">
    <property type="entry name" value="Polysacc_lyase"/>
</dbReference>
<reference evidence="3 4" key="1">
    <citation type="submission" date="2020-04" db="EMBL/GenBank/DDBJ databases">
        <authorList>
            <person name="Klaysubun C."/>
            <person name="Duangmal K."/>
            <person name="Lipun K."/>
        </authorList>
    </citation>
    <scope>NUCLEOTIDE SEQUENCE [LARGE SCALE GENOMIC DNA]</scope>
    <source>
        <strain evidence="3 4">DSM 45300</strain>
    </source>
</reference>
<evidence type="ECO:0000256" key="2">
    <source>
        <dbReference type="SAM" id="SignalP"/>
    </source>
</evidence>
<feature type="compositionally biased region" description="Low complexity" evidence="1">
    <location>
        <begin position="368"/>
        <end position="382"/>
    </location>
</feature>
<dbReference type="Pfam" id="PF14099">
    <property type="entry name" value="Polysacc_lyase"/>
    <property type="match status" value="1"/>
</dbReference>
<feature type="region of interest" description="Disordered" evidence="1">
    <location>
        <begin position="332"/>
        <end position="390"/>
    </location>
</feature>